<proteinExistence type="predicted"/>
<name>K9FPC9_PEND2</name>
<dbReference type="EMBL" id="AKCT01000324">
    <property type="protein sequence ID" value="EKV04603.1"/>
    <property type="molecule type" value="Genomic_DNA"/>
</dbReference>
<evidence type="ECO:0000256" key="2">
    <source>
        <dbReference type="SAM" id="SignalP"/>
    </source>
</evidence>
<feature type="region of interest" description="Disordered" evidence="1">
    <location>
        <begin position="41"/>
        <end position="68"/>
    </location>
</feature>
<dbReference type="Proteomes" id="UP000009882">
    <property type="component" value="Unassembled WGS sequence"/>
</dbReference>
<keyword evidence="4" id="KW-1185">Reference proteome</keyword>
<dbReference type="InParanoid" id="K9FPC9"/>
<reference evidence="4" key="1">
    <citation type="journal article" date="2012" name="BMC Genomics">
        <title>Genome sequence of the necrotrophic fungus Penicillium digitatum, the main postharvest pathogen of citrus.</title>
        <authorList>
            <person name="Marcet-Houben M."/>
            <person name="Ballester A.-R."/>
            <person name="de la Fuente B."/>
            <person name="Harries E."/>
            <person name="Marcos J.F."/>
            <person name="Gonzalez-Candelas L."/>
            <person name="Gabaldon T."/>
        </authorList>
    </citation>
    <scope>NUCLEOTIDE SEQUENCE [LARGE SCALE GENOMIC DNA]</scope>
    <source>
        <strain evidence="4">PHI26 / CECT 20796</strain>
    </source>
</reference>
<feature type="compositionally biased region" description="Polar residues" evidence="1">
    <location>
        <begin position="54"/>
        <end position="68"/>
    </location>
</feature>
<feature type="signal peptide" evidence="2">
    <location>
        <begin position="1"/>
        <end position="16"/>
    </location>
</feature>
<protein>
    <submittedName>
        <fullName evidence="3">Uncharacterized protein</fullName>
    </submittedName>
</protein>
<evidence type="ECO:0000313" key="4">
    <source>
        <dbReference type="Proteomes" id="UP000009882"/>
    </source>
</evidence>
<comment type="caution">
    <text evidence="3">The sequence shown here is derived from an EMBL/GenBank/DDBJ whole genome shotgun (WGS) entry which is preliminary data.</text>
</comment>
<accession>K9FPC9</accession>
<sequence length="68" mass="7643">MEYRLLVRVGLLRASAIFFVADFMTKPDSFGEWTLSPRAWDETTATAGEDDTRSQITTTPSNQTNQVT</sequence>
<dbReference type="AlphaFoldDB" id="K9FPC9"/>
<gene>
    <name evidence="3" type="ORF">PDIG_88300</name>
</gene>
<feature type="chain" id="PRO_5003930213" evidence="2">
    <location>
        <begin position="17"/>
        <end position="68"/>
    </location>
</feature>
<organism evidence="3 4">
    <name type="scientific">Penicillium digitatum (strain PHI26 / CECT 20796)</name>
    <name type="common">Green mold</name>
    <dbReference type="NCBI Taxonomy" id="1170229"/>
    <lineage>
        <taxon>Eukaryota</taxon>
        <taxon>Fungi</taxon>
        <taxon>Dikarya</taxon>
        <taxon>Ascomycota</taxon>
        <taxon>Pezizomycotina</taxon>
        <taxon>Eurotiomycetes</taxon>
        <taxon>Eurotiomycetidae</taxon>
        <taxon>Eurotiales</taxon>
        <taxon>Aspergillaceae</taxon>
        <taxon>Penicillium</taxon>
    </lineage>
</organism>
<keyword evidence="2" id="KW-0732">Signal</keyword>
<dbReference type="HOGENOM" id="CLU_2794719_0_0_1"/>
<evidence type="ECO:0000313" key="3">
    <source>
        <dbReference type="EMBL" id="EKV04603.1"/>
    </source>
</evidence>
<evidence type="ECO:0000256" key="1">
    <source>
        <dbReference type="SAM" id="MobiDB-lite"/>
    </source>
</evidence>